<keyword evidence="2" id="KW-0472">Membrane</keyword>
<dbReference type="HOGENOM" id="CLU_2472473_0_0_1"/>
<reference evidence="5" key="3">
    <citation type="submission" date="2015-04" db="UniProtKB">
        <authorList>
            <consortium name="EnsemblPlants"/>
        </authorList>
    </citation>
    <scope>IDENTIFICATION</scope>
    <source>
        <strain evidence="5">cv. Jemalong A17</strain>
    </source>
</reference>
<reference evidence="4" key="4">
    <citation type="journal article" date="2018" name="Nat. Plants">
        <title>Whole-genome landscape of Medicago truncatula symbiotic genes.</title>
        <authorList>
            <person name="Pecrix Y."/>
            <person name="Gamas P."/>
            <person name="Carrere S."/>
        </authorList>
    </citation>
    <scope>NUCLEOTIDE SEQUENCE</scope>
    <source>
        <tissue evidence="4">Leaves</tissue>
    </source>
</reference>
<dbReference type="EMBL" id="CM001221">
    <property type="protein sequence ID" value="KEH27322.1"/>
    <property type="molecule type" value="Genomic_DNA"/>
</dbReference>
<reference evidence="3 6" key="1">
    <citation type="journal article" date="2011" name="Nature">
        <title>The Medicago genome provides insight into the evolution of rhizobial symbioses.</title>
        <authorList>
            <person name="Young N.D."/>
            <person name="Debelle F."/>
            <person name="Oldroyd G.E."/>
            <person name="Geurts R."/>
            <person name="Cannon S.B."/>
            <person name="Udvardi M.K."/>
            <person name="Benedito V.A."/>
            <person name="Mayer K.F."/>
            <person name="Gouzy J."/>
            <person name="Schoof H."/>
            <person name="Van de Peer Y."/>
            <person name="Proost S."/>
            <person name="Cook D.R."/>
            <person name="Meyers B.C."/>
            <person name="Spannagl M."/>
            <person name="Cheung F."/>
            <person name="De Mita S."/>
            <person name="Krishnakumar V."/>
            <person name="Gundlach H."/>
            <person name="Zhou S."/>
            <person name="Mudge J."/>
            <person name="Bharti A.K."/>
            <person name="Murray J.D."/>
            <person name="Naoumkina M.A."/>
            <person name="Rosen B."/>
            <person name="Silverstein K.A."/>
            <person name="Tang H."/>
            <person name="Rombauts S."/>
            <person name="Zhao P.X."/>
            <person name="Zhou P."/>
            <person name="Barbe V."/>
            <person name="Bardou P."/>
            <person name="Bechner M."/>
            <person name="Bellec A."/>
            <person name="Berger A."/>
            <person name="Berges H."/>
            <person name="Bidwell S."/>
            <person name="Bisseling T."/>
            <person name="Choisne N."/>
            <person name="Couloux A."/>
            <person name="Denny R."/>
            <person name="Deshpande S."/>
            <person name="Dai X."/>
            <person name="Doyle J.J."/>
            <person name="Dudez A.M."/>
            <person name="Farmer A.D."/>
            <person name="Fouteau S."/>
            <person name="Franken C."/>
            <person name="Gibelin C."/>
            <person name="Gish J."/>
            <person name="Goldstein S."/>
            <person name="Gonzalez A.J."/>
            <person name="Green P.J."/>
            <person name="Hallab A."/>
            <person name="Hartog M."/>
            <person name="Hua A."/>
            <person name="Humphray S.J."/>
            <person name="Jeong D.H."/>
            <person name="Jing Y."/>
            <person name="Jocker A."/>
            <person name="Kenton S.M."/>
            <person name="Kim D.J."/>
            <person name="Klee K."/>
            <person name="Lai H."/>
            <person name="Lang C."/>
            <person name="Lin S."/>
            <person name="Macmil S.L."/>
            <person name="Magdelenat G."/>
            <person name="Matthews L."/>
            <person name="McCorrison J."/>
            <person name="Monaghan E.L."/>
            <person name="Mun J.H."/>
            <person name="Najar F.Z."/>
            <person name="Nicholson C."/>
            <person name="Noirot C."/>
            <person name="O'Bleness M."/>
            <person name="Paule C.R."/>
            <person name="Poulain J."/>
            <person name="Prion F."/>
            <person name="Qin B."/>
            <person name="Qu C."/>
            <person name="Retzel E.F."/>
            <person name="Riddle C."/>
            <person name="Sallet E."/>
            <person name="Samain S."/>
            <person name="Samson N."/>
            <person name="Sanders I."/>
            <person name="Saurat O."/>
            <person name="Scarpelli C."/>
            <person name="Schiex T."/>
            <person name="Segurens B."/>
            <person name="Severin A.J."/>
            <person name="Sherrier D.J."/>
            <person name="Shi R."/>
            <person name="Sims S."/>
            <person name="Singer S.R."/>
            <person name="Sinharoy S."/>
            <person name="Sterck L."/>
            <person name="Viollet A."/>
            <person name="Wang B.B."/>
            <person name="Wang K."/>
            <person name="Wang M."/>
            <person name="Wang X."/>
            <person name="Warfsmann J."/>
            <person name="Weissenbach J."/>
            <person name="White D.D."/>
            <person name="White J.D."/>
            <person name="Wiley G.B."/>
            <person name="Wincker P."/>
            <person name="Xing Y."/>
            <person name="Yang L."/>
            <person name="Yao Z."/>
            <person name="Ying F."/>
            <person name="Zhai J."/>
            <person name="Zhou L."/>
            <person name="Zuber A."/>
            <person name="Denarie J."/>
            <person name="Dixon R.A."/>
            <person name="May G.D."/>
            <person name="Schwartz D.C."/>
            <person name="Rogers J."/>
            <person name="Quetier F."/>
            <person name="Town C.D."/>
            <person name="Roe B.A."/>
        </authorList>
    </citation>
    <scope>NUCLEOTIDE SEQUENCE [LARGE SCALE GENOMIC DNA]</scope>
    <source>
        <strain evidence="3">A17</strain>
        <strain evidence="5 6">cv. Jemalong A17</strain>
    </source>
</reference>
<evidence type="ECO:0000313" key="3">
    <source>
        <dbReference type="EMBL" id="KEH27322.1"/>
    </source>
</evidence>
<keyword evidence="2 3" id="KW-0812">Transmembrane</keyword>
<dbReference type="Proteomes" id="UP000002051">
    <property type="component" value="Chromosome 5"/>
</dbReference>
<dbReference type="AlphaFoldDB" id="G7ZV97"/>
<feature type="compositionally biased region" description="Basic and acidic residues" evidence="1">
    <location>
        <begin position="76"/>
        <end position="88"/>
    </location>
</feature>
<evidence type="ECO:0000313" key="4">
    <source>
        <dbReference type="EMBL" id="RHN53222.1"/>
    </source>
</evidence>
<accession>G7ZV97</accession>
<sequence length="88" mass="9953">MVGKSVKLYYFVIIVIILFELSFQFQHGMARPLKQHNDEDDQHNINTNSVVIISSSSAHNKKVLEEINNSGPSPGEGHKQQLPDGYHH</sequence>
<gene>
    <name evidence="3" type="ordered locus">MTR_5g004930</name>
    <name evidence="4" type="ORF">MtrunA17_Chr5g0393581</name>
</gene>
<reference evidence="3 6" key="2">
    <citation type="journal article" date="2014" name="BMC Genomics">
        <title>An improved genome release (version Mt4.0) for the model legume Medicago truncatula.</title>
        <authorList>
            <person name="Tang H."/>
            <person name="Krishnakumar V."/>
            <person name="Bidwell S."/>
            <person name="Rosen B."/>
            <person name="Chan A."/>
            <person name="Zhou S."/>
            <person name="Gentzbittel L."/>
            <person name="Childs K.L."/>
            <person name="Yandell M."/>
            <person name="Gundlach H."/>
            <person name="Mayer K.F."/>
            <person name="Schwartz D.C."/>
            <person name="Town C.D."/>
        </authorList>
    </citation>
    <scope>GENOME REANNOTATION</scope>
    <source>
        <strain evidence="3">A17</strain>
        <strain evidence="5 6">cv. Jemalong A17</strain>
    </source>
</reference>
<dbReference type="PaxDb" id="3880-AES83135"/>
<evidence type="ECO:0000256" key="2">
    <source>
        <dbReference type="SAM" id="Phobius"/>
    </source>
</evidence>
<feature type="region of interest" description="Disordered" evidence="1">
    <location>
        <begin position="63"/>
        <end position="88"/>
    </location>
</feature>
<name>G7ZV97_MEDTR</name>
<keyword evidence="6" id="KW-1185">Reference proteome</keyword>
<evidence type="ECO:0000313" key="5">
    <source>
        <dbReference type="EnsemblPlants" id="KEH27322"/>
    </source>
</evidence>
<evidence type="ECO:0000313" key="6">
    <source>
        <dbReference type="Proteomes" id="UP000002051"/>
    </source>
</evidence>
<dbReference type="EnsemblPlants" id="KEH27322">
    <property type="protein sequence ID" value="KEH27322"/>
    <property type="gene ID" value="MTR_5g004930"/>
</dbReference>
<evidence type="ECO:0000256" key="1">
    <source>
        <dbReference type="SAM" id="MobiDB-lite"/>
    </source>
</evidence>
<proteinExistence type="predicted"/>
<keyword evidence="2" id="KW-1133">Transmembrane helix</keyword>
<protein>
    <submittedName>
        <fullName evidence="3">Transmembrane protein, putative</fullName>
    </submittedName>
</protein>
<dbReference type="Gramene" id="rna28110">
    <property type="protein sequence ID" value="RHN53222.1"/>
    <property type="gene ID" value="gene28110"/>
</dbReference>
<dbReference type="Proteomes" id="UP000265566">
    <property type="component" value="Chromosome 5"/>
</dbReference>
<dbReference type="EMBL" id="PSQE01000005">
    <property type="protein sequence ID" value="RHN53222.1"/>
    <property type="molecule type" value="Genomic_DNA"/>
</dbReference>
<feature type="transmembrane region" description="Helical" evidence="2">
    <location>
        <begin position="6"/>
        <end position="25"/>
    </location>
</feature>
<organism evidence="3 6">
    <name type="scientific">Medicago truncatula</name>
    <name type="common">Barrel medic</name>
    <name type="synonym">Medicago tribuloides</name>
    <dbReference type="NCBI Taxonomy" id="3880"/>
    <lineage>
        <taxon>Eukaryota</taxon>
        <taxon>Viridiplantae</taxon>
        <taxon>Streptophyta</taxon>
        <taxon>Embryophyta</taxon>
        <taxon>Tracheophyta</taxon>
        <taxon>Spermatophyta</taxon>
        <taxon>Magnoliopsida</taxon>
        <taxon>eudicotyledons</taxon>
        <taxon>Gunneridae</taxon>
        <taxon>Pentapetalae</taxon>
        <taxon>rosids</taxon>
        <taxon>fabids</taxon>
        <taxon>Fabales</taxon>
        <taxon>Fabaceae</taxon>
        <taxon>Papilionoideae</taxon>
        <taxon>50 kb inversion clade</taxon>
        <taxon>NPAAA clade</taxon>
        <taxon>Hologalegina</taxon>
        <taxon>IRL clade</taxon>
        <taxon>Trifolieae</taxon>
        <taxon>Medicago</taxon>
    </lineage>
</organism>